<feature type="region of interest" description="Disordered" evidence="9">
    <location>
        <begin position="1"/>
        <end position="21"/>
    </location>
</feature>
<comment type="subcellular location">
    <subcellularLocation>
        <location evidence="1">Mitochondrion inner membrane</location>
        <topology evidence="1">Peripheral membrane protein</topology>
        <orientation evidence="1">Matrix side</orientation>
    </subcellularLocation>
</comment>
<organism evidence="10 11">
    <name type="scientific">Ceratopteris richardii</name>
    <name type="common">Triangle waterfern</name>
    <dbReference type="NCBI Taxonomy" id="49495"/>
    <lineage>
        <taxon>Eukaryota</taxon>
        <taxon>Viridiplantae</taxon>
        <taxon>Streptophyta</taxon>
        <taxon>Embryophyta</taxon>
        <taxon>Tracheophyta</taxon>
        <taxon>Polypodiopsida</taxon>
        <taxon>Polypodiidae</taxon>
        <taxon>Polypodiales</taxon>
        <taxon>Pteridineae</taxon>
        <taxon>Pteridaceae</taxon>
        <taxon>Parkerioideae</taxon>
        <taxon>Ceratopteris</taxon>
    </lineage>
</organism>
<feature type="compositionally biased region" description="Pro residues" evidence="9">
    <location>
        <begin position="102"/>
        <end position="111"/>
    </location>
</feature>
<comment type="caution">
    <text evidence="10">The sequence shown here is derived from an EMBL/GenBank/DDBJ whole genome shotgun (WGS) entry which is preliminary data.</text>
</comment>
<feature type="region of interest" description="Disordered" evidence="9">
    <location>
        <begin position="82"/>
        <end position="111"/>
    </location>
</feature>
<dbReference type="OMA" id="HELHGPK"/>
<dbReference type="GO" id="GO:0045271">
    <property type="term" value="C:respiratory chain complex I"/>
    <property type="evidence" value="ECO:0007669"/>
    <property type="project" value="UniProtKB-ARBA"/>
</dbReference>
<evidence type="ECO:0000256" key="9">
    <source>
        <dbReference type="SAM" id="MobiDB-lite"/>
    </source>
</evidence>
<evidence type="ECO:0000256" key="8">
    <source>
        <dbReference type="ARBA" id="ARBA00023136"/>
    </source>
</evidence>
<name>A0A8T2U7G4_CERRI</name>
<dbReference type="InterPro" id="IPR019377">
    <property type="entry name" value="NADH_UbQ_OxRdtase_su10"/>
</dbReference>
<evidence type="ECO:0000256" key="7">
    <source>
        <dbReference type="ARBA" id="ARBA00023128"/>
    </source>
</evidence>
<keyword evidence="8" id="KW-0472">Membrane</keyword>
<dbReference type="PANTHER" id="PTHR13094">
    <property type="entry name" value="NADH-UBIQUINONE OXIDOREDUCTASE PDSW SUBUNIT"/>
    <property type="match status" value="1"/>
</dbReference>
<keyword evidence="4" id="KW-0679">Respiratory chain</keyword>
<dbReference type="EMBL" id="CM035414">
    <property type="protein sequence ID" value="KAH7429324.1"/>
    <property type="molecule type" value="Genomic_DNA"/>
</dbReference>
<keyword evidence="3" id="KW-0813">Transport</keyword>
<accession>A0A8T2U7G4</accession>
<dbReference type="PANTHER" id="PTHR13094:SF1">
    <property type="entry name" value="NADH DEHYDROGENASE [UBIQUINONE] 1 BETA SUBCOMPLEX SUBUNIT 10"/>
    <property type="match status" value="1"/>
</dbReference>
<evidence type="ECO:0000313" key="10">
    <source>
        <dbReference type="EMBL" id="KAH7429324.1"/>
    </source>
</evidence>
<evidence type="ECO:0000256" key="1">
    <source>
        <dbReference type="ARBA" id="ARBA00004443"/>
    </source>
</evidence>
<dbReference type="Proteomes" id="UP000825935">
    <property type="component" value="Chromosome 9"/>
</dbReference>
<keyword evidence="7" id="KW-0496">Mitochondrion</keyword>
<evidence type="ECO:0008006" key="12">
    <source>
        <dbReference type="Google" id="ProtNLM"/>
    </source>
</evidence>
<feature type="compositionally biased region" description="Basic and acidic residues" evidence="9">
    <location>
        <begin position="1"/>
        <end position="10"/>
    </location>
</feature>
<evidence type="ECO:0000313" key="11">
    <source>
        <dbReference type="Proteomes" id="UP000825935"/>
    </source>
</evidence>
<evidence type="ECO:0000256" key="2">
    <source>
        <dbReference type="ARBA" id="ARBA00008317"/>
    </source>
</evidence>
<evidence type="ECO:0000256" key="3">
    <source>
        <dbReference type="ARBA" id="ARBA00022448"/>
    </source>
</evidence>
<evidence type="ECO:0000256" key="5">
    <source>
        <dbReference type="ARBA" id="ARBA00022792"/>
    </source>
</evidence>
<feature type="compositionally biased region" description="Basic and acidic residues" evidence="9">
    <location>
        <begin position="86"/>
        <end position="97"/>
    </location>
</feature>
<keyword evidence="5" id="KW-0999">Mitochondrion inner membrane</keyword>
<comment type="similarity">
    <text evidence="2">Belongs to the complex I NDUFB10 subunit family.</text>
</comment>
<gene>
    <name evidence="10" type="ORF">KP509_09G041700</name>
</gene>
<keyword evidence="6" id="KW-0249">Electron transport</keyword>
<dbReference type="Pfam" id="PF10249">
    <property type="entry name" value="NDUFB10"/>
    <property type="match status" value="1"/>
</dbReference>
<evidence type="ECO:0000256" key="4">
    <source>
        <dbReference type="ARBA" id="ARBA00022660"/>
    </source>
</evidence>
<dbReference type="OrthoDB" id="10252718at2759"/>
<evidence type="ECO:0000256" key="6">
    <source>
        <dbReference type="ARBA" id="ARBA00022982"/>
    </source>
</evidence>
<keyword evidence="11" id="KW-1185">Reference proteome</keyword>
<sequence>MGFKGVKFDEGPPEDFDPADPYKDPVAFLEMREHIVREKWVAIERAKILRERVRQCYRREGVNHLQNCRTAVRQYLESLKGVGWGKDGRPSYAHDPKSTWPSTPPPPPPFK</sequence>
<dbReference type="InterPro" id="IPR039993">
    <property type="entry name" value="NDUFB10"/>
</dbReference>
<dbReference type="AlphaFoldDB" id="A0A8T2U7G4"/>
<proteinExistence type="inferred from homology"/>
<dbReference type="GO" id="GO:0005743">
    <property type="term" value="C:mitochondrial inner membrane"/>
    <property type="evidence" value="ECO:0007669"/>
    <property type="project" value="UniProtKB-SubCell"/>
</dbReference>
<reference evidence="10" key="1">
    <citation type="submission" date="2021-08" db="EMBL/GenBank/DDBJ databases">
        <title>WGS assembly of Ceratopteris richardii.</title>
        <authorList>
            <person name="Marchant D.B."/>
            <person name="Chen G."/>
            <person name="Jenkins J."/>
            <person name="Shu S."/>
            <person name="Leebens-Mack J."/>
            <person name="Grimwood J."/>
            <person name="Schmutz J."/>
            <person name="Soltis P."/>
            <person name="Soltis D."/>
            <person name="Chen Z.-H."/>
        </authorList>
    </citation>
    <scope>NUCLEOTIDE SEQUENCE</scope>
    <source>
        <strain evidence="10">Whitten #5841</strain>
        <tissue evidence="10">Leaf</tissue>
    </source>
</reference>
<protein>
    <recommendedName>
        <fullName evidence="12">NADH dehydrogenase [ubiquinone] 1 beta subcomplex subunit 10-B</fullName>
    </recommendedName>
</protein>